<protein>
    <submittedName>
        <fullName evidence="2">Uncharacterized protein</fullName>
    </submittedName>
</protein>
<gene>
    <name evidence="2" type="ORF">M5K25_028333</name>
</gene>
<proteinExistence type="predicted"/>
<comment type="caution">
    <text evidence="2">The sequence shown here is derived from an EMBL/GenBank/DDBJ whole genome shotgun (WGS) entry which is preliminary data.</text>
</comment>
<feature type="region of interest" description="Disordered" evidence="1">
    <location>
        <begin position="1"/>
        <end position="28"/>
    </location>
</feature>
<dbReference type="EMBL" id="JANQDX010000037">
    <property type="protein sequence ID" value="KAL0902972.1"/>
    <property type="molecule type" value="Genomic_DNA"/>
</dbReference>
<name>A0ABD0TTI1_DENTH</name>
<sequence>MKKSKNILPSGRGRASHKEPQHGKGGIQARIWPSPWLLDRAGDMGFTGYAFSTIGYSSKSQSALITAVTKTKTEIFQAADEITPFTLVAAARRTLTRGRLTPRKRLPCGAPGTASMKSKKESSSTDSTERRGQLVFARARREDKVPYRSYEEGKLRSLLFNTLVLNAVSYLSSLTGYRSIKASTTSTNPFPVLQDNPGSDPDWFRYQSIQGEVACLVVRIHRGLWHKFEEIKGTLPMTEEGRPLRYVLPILRKQDLSSKMRLEFFCSNRDSISIRVNGFEVNSKRLLHIFRERGMLRTNEHKLERLLETTGMLARTGSIGSDSKASASYADPLDAAETPFVGRLQFFCLPRFCSTRLWLTVETICSMLDSNLLVLVLEFRSSCLRRKASDAENDKKYLETRDFSMAWISIFHNTYIKSNKFLNQVILKEYEQDRIKRMGRSQSDSAPYSEAVPSLPYKNGTFHYSTIHFLSSDHPRLCYRSRASVGIRMRSVLSSN</sequence>
<organism evidence="2 3">
    <name type="scientific">Dendrobium thyrsiflorum</name>
    <name type="common">Pinecone-like raceme dendrobium</name>
    <name type="synonym">Orchid</name>
    <dbReference type="NCBI Taxonomy" id="117978"/>
    <lineage>
        <taxon>Eukaryota</taxon>
        <taxon>Viridiplantae</taxon>
        <taxon>Streptophyta</taxon>
        <taxon>Embryophyta</taxon>
        <taxon>Tracheophyta</taxon>
        <taxon>Spermatophyta</taxon>
        <taxon>Magnoliopsida</taxon>
        <taxon>Liliopsida</taxon>
        <taxon>Asparagales</taxon>
        <taxon>Orchidaceae</taxon>
        <taxon>Epidendroideae</taxon>
        <taxon>Malaxideae</taxon>
        <taxon>Dendrobiinae</taxon>
        <taxon>Dendrobium</taxon>
    </lineage>
</organism>
<evidence type="ECO:0000313" key="3">
    <source>
        <dbReference type="Proteomes" id="UP001552299"/>
    </source>
</evidence>
<feature type="compositionally biased region" description="Basic and acidic residues" evidence="1">
    <location>
        <begin position="118"/>
        <end position="132"/>
    </location>
</feature>
<reference evidence="2 3" key="1">
    <citation type="journal article" date="2024" name="Plant Biotechnol. J.">
        <title>Dendrobium thyrsiflorum genome and its molecular insights into genes involved in important horticultural traits.</title>
        <authorList>
            <person name="Chen B."/>
            <person name="Wang J.Y."/>
            <person name="Zheng P.J."/>
            <person name="Li K.L."/>
            <person name="Liang Y.M."/>
            <person name="Chen X.F."/>
            <person name="Zhang C."/>
            <person name="Zhao X."/>
            <person name="He X."/>
            <person name="Zhang G.Q."/>
            <person name="Liu Z.J."/>
            <person name="Xu Q."/>
        </authorList>
    </citation>
    <scope>NUCLEOTIDE SEQUENCE [LARGE SCALE GENOMIC DNA]</scope>
    <source>
        <strain evidence="2">GZMU011</strain>
    </source>
</reference>
<dbReference type="Proteomes" id="UP001552299">
    <property type="component" value="Unassembled WGS sequence"/>
</dbReference>
<keyword evidence="3" id="KW-1185">Reference proteome</keyword>
<evidence type="ECO:0000256" key="1">
    <source>
        <dbReference type="SAM" id="MobiDB-lite"/>
    </source>
</evidence>
<feature type="region of interest" description="Disordered" evidence="1">
    <location>
        <begin position="98"/>
        <end position="135"/>
    </location>
</feature>
<dbReference type="AlphaFoldDB" id="A0ABD0TTI1"/>
<evidence type="ECO:0000313" key="2">
    <source>
        <dbReference type="EMBL" id="KAL0902972.1"/>
    </source>
</evidence>
<accession>A0ABD0TTI1</accession>